<dbReference type="AlphaFoldDB" id="A0AAD9ILG2"/>
<name>A0AAD9ILG2_PROWI</name>
<feature type="active site" description="Nucleophile" evidence="1">
    <location>
        <position position="25"/>
    </location>
</feature>
<dbReference type="Proteomes" id="UP001255856">
    <property type="component" value="Unassembled WGS sequence"/>
</dbReference>
<accession>A0AAD9ILG2</accession>
<sequence length="233" mass="26628">MAAASASSSIRPRSWRQRRLKVAVDVDEVLGCFLASLNRYYHEHHGREFGVSDYFLYNFAEVWKVSQEESHETVHAFFKSQHFSSGIEPMPGAFEVLQRLQEVVDLVVVTSRQHCIQEPTLDWVHKHFPQARAGIFSSIHFGNHWALEGISQRKVDLCQSVSADVLIDDNPVYAEECSAAGVRVLLFDWEGSYPWAADKHTKASNGLVTRVFNWEQAEREIMKLVAQHEIAEE</sequence>
<dbReference type="EMBL" id="JASFZW010000004">
    <property type="protein sequence ID" value="KAK2078382.1"/>
    <property type="molecule type" value="Genomic_DNA"/>
</dbReference>
<dbReference type="Gene3D" id="3.40.50.1000">
    <property type="entry name" value="HAD superfamily/HAD-like"/>
    <property type="match status" value="1"/>
</dbReference>
<evidence type="ECO:0000313" key="2">
    <source>
        <dbReference type="EMBL" id="KAK2078382.1"/>
    </source>
</evidence>
<dbReference type="Pfam" id="PF06941">
    <property type="entry name" value="NT5C"/>
    <property type="match status" value="1"/>
</dbReference>
<dbReference type="InterPro" id="IPR023214">
    <property type="entry name" value="HAD_sf"/>
</dbReference>
<organism evidence="2 3">
    <name type="scientific">Prototheca wickerhamii</name>
    <dbReference type="NCBI Taxonomy" id="3111"/>
    <lineage>
        <taxon>Eukaryota</taxon>
        <taxon>Viridiplantae</taxon>
        <taxon>Chlorophyta</taxon>
        <taxon>core chlorophytes</taxon>
        <taxon>Trebouxiophyceae</taxon>
        <taxon>Chlorellales</taxon>
        <taxon>Chlorellaceae</taxon>
        <taxon>Prototheca</taxon>
    </lineage>
</organism>
<dbReference type="PANTHER" id="PTHR35134">
    <property type="entry name" value="NUCLEOTIDASE YQFW-RELATED"/>
    <property type="match status" value="1"/>
</dbReference>
<protein>
    <submittedName>
        <fullName evidence="2">Uncharacterized protein</fullName>
    </submittedName>
</protein>
<comment type="caution">
    <text evidence="2">The sequence shown here is derived from an EMBL/GenBank/DDBJ whole genome shotgun (WGS) entry which is preliminary data.</text>
</comment>
<proteinExistence type="predicted"/>
<evidence type="ECO:0000313" key="3">
    <source>
        <dbReference type="Proteomes" id="UP001255856"/>
    </source>
</evidence>
<dbReference type="PANTHER" id="PTHR35134:SF2">
    <property type="entry name" value="NUCLEOTIDASE YQFW-RELATED"/>
    <property type="match status" value="1"/>
</dbReference>
<dbReference type="GO" id="GO:0009264">
    <property type="term" value="P:deoxyribonucleotide catabolic process"/>
    <property type="evidence" value="ECO:0007669"/>
    <property type="project" value="InterPro"/>
</dbReference>
<evidence type="ECO:0000256" key="1">
    <source>
        <dbReference type="PIRSR" id="PIRSR610708-1"/>
    </source>
</evidence>
<feature type="active site" description="Proton donor" evidence="1">
    <location>
        <position position="27"/>
    </location>
</feature>
<dbReference type="InterPro" id="IPR010708">
    <property type="entry name" value="5'(3')-deoxyribonucleotidase"/>
</dbReference>
<dbReference type="GO" id="GO:0008253">
    <property type="term" value="F:5'-nucleotidase activity"/>
    <property type="evidence" value="ECO:0007669"/>
    <property type="project" value="InterPro"/>
</dbReference>
<dbReference type="InterPro" id="IPR036412">
    <property type="entry name" value="HAD-like_sf"/>
</dbReference>
<gene>
    <name evidence="2" type="ORF">QBZ16_003222</name>
</gene>
<dbReference type="InterPro" id="IPR052419">
    <property type="entry name" value="5_3-deoxyribonucleotidase-like"/>
</dbReference>
<keyword evidence="3" id="KW-1185">Reference proteome</keyword>
<dbReference type="SUPFAM" id="SSF56784">
    <property type="entry name" value="HAD-like"/>
    <property type="match status" value="1"/>
</dbReference>
<reference evidence="2" key="1">
    <citation type="submission" date="2021-01" db="EMBL/GenBank/DDBJ databases">
        <authorList>
            <person name="Eckstrom K.M.E."/>
        </authorList>
    </citation>
    <scope>NUCLEOTIDE SEQUENCE</scope>
    <source>
        <strain evidence="2">UVCC 0001</strain>
    </source>
</reference>